<dbReference type="GO" id="GO:0032259">
    <property type="term" value="P:methylation"/>
    <property type="evidence" value="ECO:0007669"/>
    <property type="project" value="UniProtKB-KW"/>
</dbReference>
<feature type="domain" description="Methyltransferase" evidence="4">
    <location>
        <begin position="58"/>
        <end position="152"/>
    </location>
</feature>
<dbReference type="InterPro" id="IPR041698">
    <property type="entry name" value="Methyltransf_25"/>
</dbReference>
<gene>
    <name evidence="5" type="ORF">EGH23_08385</name>
</gene>
<dbReference type="Gene3D" id="3.40.50.150">
    <property type="entry name" value="Vaccinia Virus protein VP39"/>
    <property type="match status" value="1"/>
</dbReference>
<keyword evidence="1 5" id="KW-0489">Methyltransferase</keyword>
<comment type="caution">
    <text evidence="5">The sequence shown here is derived from an EMBL/GenBank/DDBJ whole genome shotgun (WGS) entry which is preliminary data.</text>
</comment>
<evidence type="ECO:0000256" key="2">
    <source>
        <dbReference type="ARBA" id="ARBA00022679"/>
    </source>
</evidence>
<dbReference type="SUPFAM" id="SSF53335">
    <property type="entry name" value="S-adenosyl-L-methionine-dependent methyltransferases"/>
    <property type="match status" value="1"/>
</dbReference>
<keyword evidence="6" id="KW-1185">Reference proteome</keyword>
<protein>
    <submittedName>
        <fullName evidence="5">Class I SAM-dependent methyltransferase</fullName>
    </submittedName>
</protein>
<evidence type="ECO:0000259" key="4">
    <source>
        <dbReference type="Pfam" id="PF13649"/>
    </source>
</evidence>
<sequence length="214" mass="23834">MSAPVWHGFPPYRPGTRPVSARAYGFDAAYAGVPAWDIGRPQRAFAKLAEAGEIRGRVLDVGCGTGELSLYLADRGHDVLGVDFAPQAVEQARRKAGWRDIPAEFLVWDALRVDDLPMRFDTVTDSALFHCLNDAERDEYVAAVRDALNPGGRLFVLAAAAPERWGRQPGGVAYSEFAARFDEGWTIAWVRNAPFENRRYPYQHPAYLLKAVRQ</sequence>
<proteinExistence type="predicted"/>
<evidence type="ECO:0000256" key="3">
    <source>
        <dbReference type="ARBA" id="ARBA00022691"/>
    </source>
</evidence>
<dbReference type="EMBL" id="RKLT01000002">
    <property type="protein sequence ID" value="MBX0294892.1"/>
    <property type="molecule type" value="Genomic_DNA"/>
</dbReference>
<dbReference type="PANTHER" id="PTHR43464:SF19">
    <property type="entry name" value="UBIQUINONE BIOSYNTHESIS O-METHYLTRANSFERASE, MITOCHONDRIAL"/>
    <property type="match status" value="1"/>
</dbReference>
<evidence type="ECO:0000313" key="5">
    <source>
        <dbReference type="EMBL" id="MBX0294892.1"/>
    </source>
</evidence>
<dbReference type="Pfam" id="PF13649">
    <property type="entry name" value="Methyltransf_25"/>
    <property type="match status" value="1"/>
</dbReference>
<dbReference type="Proteomes" id="UP001430455">
    <property type="component" value="Unassembled WGS sequence"/>
</dbReference>
<accession>A0AAW4PAX0</accession>
<dbReference type="AlphaFoldDB" id="A0AAW4PAX0"/>
<keyword evidence="3" id="KW-0949">S-adenosyl-L-methionine</keyword>
<evidence type="ECO:0000256" key="1">
    <source>
        <dbReference type="ARBA" id="ARBA00022603"/>
    </source>
</evidence>
<keyword evidence="2" id="KW-0808">Transferase</keyword>
<reference evidence="5 6" key="1">
    <citation type="submission" date="2021-06" db="EMBL/GenBank/DDBJ databases">
        <title>Halomicroarcula sp. a new haloarchaeum isolated from saline soil.</title>
        <authorList>
            <person name="Duran-Viseras A."/>
            <person name="Sanchez-Porro C."/>
            <person name="Ventosa A."/>
        </authorList>
    </citation>
    <scope>NUCLEOTIDE SEQUENCE [LARGE SCALE GENOMIC DNA]</scope>
    <source>
        <strain evidence="5 6">F27</strain>
    </source>
</reference>
<dbReference type="RefSeq" id="WP_220579550.1">
    <property type="nucleotide sequence ID" value="NZ_RKLT01000002.1"/>
</dbReference>
<dbReference type="CDD" id="cd02440">
    <property type="entry name" value="AdoMet_MTases"/>
    <property type="match status" value="1"/>
</dbReference>
<dbReference type="PANTHER" id="PTHR43464">
    <property type="entry name" value="METHYLTRANSFERASE"/>
    <property type="match status" value="1"/>
</dbReference>
<name>A0AAW4PAX0_9EURY</name>
<organism evidence="5 6">
    <name type="scientific">Haloarcula nitratireducens</name>
    <dbReference type="NCBI Taxonomy" id="2487749"/>
    <lineage>
        <taxon>Archaea</taxon>
        <taxon>Methanobacteriati</taxon>
        <taxon>Methanobacteriota</taxon>
        <taxon>Stenosarchaea group</taxon>
        <taxon>Halobacteria</taxon>
        <taxon>Halobacteriales</taxon>
        <taxon>Haloarculaceae</taxon>
        <taxon>Haloarcula</taxon>
    </lineage>
</organism>
<evidence type="ECO:0000313" key="6">
    <source>
        <dbReference type="Proteomes" id="UP001430455"/>
    </source>
</evidence>
<dbReference type="GO" id="GO:0008168">
    <property type="term" value="F:methyltransferase activity"/>
    <property type="evidence" value="ECO:0007669"/>
    <property type="project" value="UniProtKB-KW"/>
</dbReference>
<dbReference type="InterPro" id="IPR029063">
    <property type="entry name" value="SAM-dependent_MTases_sf"/>
</dbReference>